<dbReference type="AlphaFoldDB" id="A0A7J6EH92"/>
<dbReference type="EMBL" id="JAATIQ010000401">
    <property type="protein sequence ID" value="KAF4357742.1"/>
    <property type="molecule type" value="Genomic_DNA"/>
</dbReference>
<evidence type="ECO:0000313" key="1">
    <source>
        <dbReference type="EMBL" id="KAF4357742.1"/>
    </source>
</evidence>
<keyword evidence="2" id="KW-1185">Reference proteome</keyword>
<sequence>MMDLAYKLFGKEEDLSPTVVALLVCGVRDLLKVRWKKVSVFLCAQWKNFKSSHHLIKNALLIFEN</sequence>
<name>A0A7J6EH92_CANSA</name>
<organism evidence="1 2">
    <name type="scientific">Cannabis sativa</name>
    <name type="common">Hemp</name>
    <name type="synonym">Marijuana</name>
    <dbReference type="NCBI Taxonomy" id="3483"/>
    <lineage>
        <taxon>Eukaryota</taxon>
        <taxon>Viridiplantae</taxon>
        <taxon>Streptophyta</taxon>
        <taxon>Embryophyta</taxon>
        <taxon>Tracheophyta</taxon>
        <taxon>Spermatophyta</taxon>
        <taxon>Magnoliopsida</taxon>
        <taxon>eudicotyledons</taxon>
        <taxon>Gunneridae</taxon>
        <taxon>Pentapetalae</taxon>
        <taxon>rosids</taxon>
        <taxon>fabids</taxon>
        <taxon>Rosales</taxon>
        <taxon>Cannabaceae</taxon>
        <taxon>Cannabis</taxon>
    </lineage>
</organism>
<protein>
    <submittedName>
        <fullName evidence="1">Uncharacterized protein</fullName>
    </submittedName>
</protein>
<evidence type="ECO:0000313" key="2">
    <source>
        <dbReference type="Proteomes" id="UP000583929"/>
    </source>
</evidence>
<gene>
    <name evidence="1" type="ORF">G4B88_023200</name>
</gene>
<comment type="caution">
    <text evidence="1">The sequence shown here is derived from an EMBL/GenBank/DDBJ whole genome shotgun (WGS) entry which is preliminary data.</text>
</comment>
<reference evidence="1 2" key="1">
    <citation type="journal article" date="2020" name="bioRxiv">
        <title>Sequence and annotation of 42 cannabis genomes reveals extensive copy number variation in cannabinoid synthesis and pathogen resistance genes.</title>
        <authorList>
            <person name="Mckernan K.J."/>
            <person name="Helbert Y."/>
            <person name="Kane L.T."/>
            <person name="Ebling H."/>
            <person name="Zhang L."/>
            <person name="Liu B."/>
            <person name="Eaton Z."/>
            <person name="Mclaughlin S."/>
            <person name="Kingan S."/>
            <person name="Baybayan P."/>
            <person name="Concepcion G."/>
            <person name="Jordan M."/>
            <person name="Riva A."/>
            <person name="Barbazuk W."/>
            <person name="Harkins T."/>
        </authorList>
    </citation>
    <scope>NUCLEOTIDE SEQUENCE [LARGE SCALE GENOMIC DNA]</scope>
    <source>
        <strain evidence="2">cv. Jamaican Lion 4</strain>
        <tissue evidence="1">Leaf</tissue>
    </source>
</reference>
<proteinExistence type="predicted"/>
<dbReference type="Proteomes" id="UP000583929">
    <property type="component" value="Unassembled WGS sequence"/>
</dbReference>
<accession>A0A7J6EH92</accession>